<reference evidence="1" key="1">
    <citation type="journal article" date="2021" name="New Phytol.">
        <title>Evolutionary innovations through gain and loss of genes in the ectomycorrhizal Boletales.</title>
        <authorList>
            <person name="Wu G."/>
            <person name="Miyauchi S."/>
            <person name="Morin E."/>
            <person name="Kuo A."/>
            <person name="Drula E."/>
            <person name="Varga T."/>
            <person name="Kohler A."/>
            <person name="Feng B."/>
            <person name="Cao Y."/>
            <person name="Lipzen A."/>
            <person name="Daum C."/>
            <person name="Hundley H."/>
            <person name="Pangilinan J."/>
            <person name="Johnson J."/>
            <person name="Barry K."/>
            <person name="LaButti K."/>
            <person name="Ng V."/>
            <person name="Ahrendt S."/>
            <person name="Min B."/>
            <person name="Choi I.G."/>
            <person name="Park H."/>
            <person name="Plett J.M."/>
            <person name="Magnuson J."/>
            <person name="Spatafora J.W."/>
            <person name="Nagy L.G."/>
            <person name="Henrissat B."/>
            <person name="Grigoriev I.V."/>
            <person name="Yang Z.L."/>
            <person name="Xu J."/>
            <person name="Martin F.M."/>
        </authorList>
    </citation>
    <scope>NUCLEOTIDE SEQUENCE</scope>
    <source>
        <strain evidence="1">ATCC 28755</strain>
    </source>
</reference>
<name>A0ACB8AEI2_9AGAM</name>
<organism evidence="1 2">
    <name type="scientific">Hygrophoropsis aurantiaca</name>
    <dbReference type="NCBI Taxonomy" id="72124"/>
    <lineage>
        <taxon>Eukaryota</taxon>
        <taxon>Fungi</taxon>
        <taxon>Dikarya</taxon>
        <taxon>Basidiomycota</taxon>
        <taxon>Agaricomycotina</taxon>
        <taxon>Agaricomycetes</taxon>
        <taxon>Agaricomycetidae</taxon>
        <taxon>Boletales</taxon>
        <taxon>Coniophorineae</taxon>
        <taxon>Hygrophoropsidaceae</taxon>
        <taxon>Hygrophoropsis</taxon>
    </lineage>
</organism>
<accession>A0ACB8AEI2</accession>
<evidence type="ECO:0000313" key="1">
    <source>
        <dbReference type="EMBL" id="KAH7911491.1"/>
    </source>
</evidence>
<proteinExistence type="predicted"/>
<comment type="caution">
    <text evidence="1">The sequence shown here is derived from an EMBL/GenBank/DDBJ whole genome shotgun (WGS) entry which is preliminary data.</text>
</comment>
<keyword evidence="2" id="KW-1185">Reference proteome</keyword>
<evidence type="ECO:0000313" key="2">
    <source>
        <dbReference type="Proteomes" id="UP000790377"/>
    </source>
</evidence>
<dbReference type="EMBL" id="MU267676">
    <property type="protein sequence ID" value="KAH7911491.1"/>
    <property type="molecule type" value="Genomic_DNA"/>
</dbReference>
<dbReference type="Proteomes" id="UP000790377">
    <property type="component" value="Unassembled WGS sequence"/>
</dbReference>
<gene>
    <name evidence="1" type="ORF">BJ138DRAFT_1113160</name>
</gene>
<sequence>MSFTRPLFVVAGIGNGSGTGAASARAFAKVGYRVALISRGPEHLNKLATEINETGGEAKSFPVEDYTPASIKSAFKALKSEWPTSPVRVAVFNVGYGVWKPFLEISEGEVRESLDTNVIAAFAFARESLLEITNQELESPNEGGLAGNARKRGTLIFTGATAAIRGNTTTSAFAAGKFGIRALSQSLAKEFGKQNIHVAHSIIDGVIVTDRNRSRRNDPDWEANHDVRLSPEGIADSYFYLVKQDSSAWTWEIDRKPTHSVAFVEQVPTSSTVRPAHEKW</sequence>
<protein>
    <submittedName>
        <fullName evidence="1">Uncharacterized protein</fullName>
    </submittedName>
</protein>